<proteinExistence type="predicted"/>
<dbReference type="RefSeq" id="WP_189069657.1">
    <property type="nucleotide sequence ID" value="NZ_BMPE01000009.1"/>
</dbReference>
<name>A0ABQ2FM36_9DEIO</name>
<comment type="caution">
    <text evidence="1">The sequence shown here is derived from an EMBL/GenBank/DDBJ whole genome shotgun (WGS) entry which is preliminary data.</text>
</comment>
<evidence type="ECO:0000313" key="2">
    <source>
        <dbReference type="Proteomes" id="UP000604341"/>
    </source>
</evidence>
<reference evidence="2" key="1">
    <citation type="journal article" date="2019" name="Int. J. Syst. Evol. Microbiol.">
        <title>The Global Catalogue of Microorganisms (GCM) 10K type strain sequencing project: providing services to taxonomists for standard genome sequencing and annotation.</title>
        <authorList>
            <consortium name="The Broad Institute Genomics Platform"/>
            <consortium name="The Broad Institute Genome Sequencing Center for Infectious Disease"/>
            <person name="Wu L."/>
            <person name="Ma J."/>
        </authorList>
    </citation>
    <scope>NUCLEOTIDE SEQUENCE [LARGE SCALE GENOMIC DNA]</scope>
    <source>
        <strain evidence="2">JCM 19173</strain>
    </source>
</reference>
<dbReference type="Proteomes" id="UP000604341">
    <property type="component" value="Unassembled WGS sequence"/>
</dbReference>
<protein>
    <recommendedName>
        <fullName evidence="3">Lipoprotein</fullName>
    </recommendedName>
</protein>
<dbReference type="EMBL" id="BMPE01000009">
    <property type="protein sequence ID" value="GGL07985.1"/>
    <property type="molecule type" value="Genomic_DNA"/>
</dbReference>
<dbReference type="PROSITE" id="PS51257">
    <property type="entry name" value="PROKAR_LIPOPROTEIN"/>
    <property type="match status" value="1"/>
</dbReference>
<organism evidence="1 2">
    <name type="scientific">Deinococcus radiotolerans</name>
    <dbReference type="NCBI Taxonomy" id="1309407"/>
    <lineage>
        <taxon>Bacteria</taxon>
        <taxon>Thermotogati</taxon>
        <taxon>Deinococcota</taxon>
        <taxon>Deinococci</taxon>
        <taxon>Deinococcales</taxon>
        <taxon>Deinococcaceae</taxon>
        <taxon>Deinococcus</taxon>
    </lineage>
</organism>
<sequence>MRALLSVLLALTVSSCSVIDLRGADFVGREDARRYIAACARSRTDLYCKALLPTLERTPGQVTVLMVNLGDDDRTAAIERELRRQGLTLDGFVGSAAADRFARANIFLAPRIQAGTMTSLDGRSHTVTCGLNDLKAEECVIDGTVRGGNTNEPGPGVVGNVFVTDAAILPFN</sequence>
<evidence type="ECO:0008006" key="3">
    <source>
        <dbReference type="Google" id="ProtNLM"/>
    </source>
</evidence>
<gene>
    <name evidence="1" type="ORF">GCM10010844_28400</name>
</gene>
<evidence type="ECO:0000313" key="1">
    <source>
        <dbReference type="EMBL" id="GGL07985.1"/>
    </source>
</evidence>
<keyword evidence="2" id="KW-1185">Reference proteome</keyword>
<accession>A0ABQ2FM36</accession>